<protein>
    <recommendedName>
        <fullName evidence="22">Ionotropic glutamate receptor C-terminal domain-containing protein</fullName>
    </recommendedName>
</protein>
<dbReference type="InterPro" id="IPR001320">
    <property type="entry name" value="Iontro_rcpt_C"/>
</dbReference>
<evidence type="ECO:0000256" key="15">
    <source>
        <dbReference type="ARBA" id="ARBA00034104"/>
    </source>
</evidence>
<feature type="compositionally biased region" description="Basic residues" evidence="16">
    <location>
        <begin position="611"/>
        <end position="642"/>
    </location>
</feature>
<dbReference type="PANTHER" id="PTHR18966">
    <property type="entry name" value="IONOTROPIC GLUTAMATE RECEPTOR"/>
    <property type="match status" value="1"/>
</dbReference>
<evidence type="ECO:0000313" key="21">
    <source>
        <dbReference type="Proteomes" id="UP000752696"/>
    </source>
</evidence>
<keyword evidence="7" id="KW-0770">Synapse</keyword>
<evidence type="ECO:0000256" key="14">
    <source>
        <dbReference type="ARBA" id="ARBA00023303"/>
    </source>
</evidence>
<comment type="subcellular location">
    <subcellularLocation>
        <location evidence="15">Postsynaptic cell membrane</location>
        <topology evidence="15">Multi-pass membrane protein</topology>
    </subcellularLocation>
</comment>
<keyword evidence="5" id="KW-0732">Signal</keyword>
<evidence type="ECO:0000256" key="6">
    <source>
        <dbReference type="ARBA" id="ARBA00022989"/>
    </source>
</evidence>
<feature type="transmembrane region" description="Helical" evidence="17">
    <location>
        <begin position="559"/>
        <end position="583"/>
    </location>
</feature>
<dbReference type="SMART" id="SM00918">
    <property type="entry name" value="Lig_chan-Glu_bd"/>
    <property type="match status" value="1"/>
</dbReference>
<evidence type="ECO:0000256" key="13">
    <source>
        <dbReference type="ARBA" id="ARBA00023286"/>
    </source>
</evidence>
<comment type="caution">
    <text evidence="20">The sequence shown here is derived from an EMBL/GenBank/DDBJ whole genome shotgun (WGS) entry which is preliminary data.</text>
</comment>
<feature type="transmembrane region" description="Helical" evidence="17">
    <location>
        <begin position="373"/>
        <end position="395"/>
    </location>
</feature>
<dbReference type="FunFam" id="1.10.287.70:FF:000067">
    <property type="entry name" value="glutamate receptor 2 isoform X1"/>
    <property type="match status" value="1"/>
</dbReference>
<name>A0A6V7HEX4_9HYME</name>
<keyword evidence="21" id="KW-1185">Reference proteome</keyword>
<evidence type="ECO:0000256" key="3">
    <source>
        <dbReference type="ARBA" id="ARBA00022475"/>
    </source>
</evidence>
<feature type="transmembrane region" description="Helical" evidence="17">
    <location>
        <begin position="191"/>
        <end position="212"/>
    </location>
</feature>
<dbReference type="Gene3D" id="3.40.190.10">
    <property type="entry name" value="Periplasmic binding protein-like II"/>
    <property type="match status" value="2"/>
</dbReference>
<dbReference type="OrthoDB" id="5984008at2759"/>
<proteinExistence type="inferred from homology"/>
<reference evidence="20" key="1">
    <citation type="submission" date="2020-07" db="EMBL/GenBank/DDBJ databases">
        <authorList>
            <person name="Nazaruddin N."/>
        </authorList>
    </citation>
    <scope>NUCLEOTIDE SEQUENCE</scope>
</reference>
<evidence type="ECO:0000256" key="2">
    <source>
        <dbReference type="ARBA" id="ARBA00022448"/>
    </source>
</evidence>
<evidence type="ECO:0000256" key="4">
    <source>
        <dbReference type="ARBA" id="ARBA00022692"/>
    </source>
</evidence>
<keyword evidence="11" id="KW-0325">Glycoprotein</keyword>
<keyword evidence="12" id="KW-0628">Postsynaptic cell membrane</keyword>
<feature type="transmembrane region" description="Helical" evidence="17">
    <location>
        <begin position="277"/>
        <end position="296"/>
    </location>
</feature>
<feature type="region of interest" description="Disordered" evidence="16">
    <location>
        <begin position="669"/>
        <end position="693"/>
    </location>
</feature>
<evidence type="ECO:0000259" key="18">
    <source>
        <dbReference type="SMART" id="SM00079"/>
    </source>
</evidence>
<evidence type="ECO:0000256" key="16">
    <source>
        <dbReference type="SAM" id="MobiDB-lite"/>
    </source>
</evidence>
<dbReference type="EMBL" id="CAJDYZ010011065">
    <property type="protein sequence ID" value="CAD1478823.1"/>
    <property type="molecule type" value="Genomic_DNA"/>
</dbReference>
<feature type="domain" description="Ionotropic glutamate receptor L-glutamate and glycine-binding" evidence="19">
    <location>
        <begin position="71"/>
        <end position="135"/>
    </location>
</feature>
<keyword evidence="10" id="KW-0675">Receptor</keyword>
<feature type="region of interest" description="Disordered" evidence="16">
    <location>
        <begin position="592"/>
        <end position="656"/>
    </location>
</feature>
<evidence type="ECO:0000256" key="9">
    <source>
        <dbReference type="ARBA" id="ARBA00023136"/>
    </source>
</evidence>
<feature type="domain" description="Ionotropic glutamate receptor C-terminal" evidence="18">
    <location>
        <begin position="61"/>
        <end position="535"/>
    </location>
</feature>
<evidence type="ECO:0000256" key="17">
    <source>
        <dbReference type="SAM" id="Phobius"/>
    </source>
</evidence>
<dbReference type="Proteomes" id="UP000752696">
    <property type="component" value="Unassembled WGS sequence"/>
</dbReference>
<gene>
    <name evidence="20" type="ORF">MHI_LOCUS826872</name>
</gene>
<keyword evidence="13" id="KW-1071">Ligand-gated ion channel</keyword>
<evidence type="ECO:0008006" key="22">
    <source>
        <dbReference type="Google" id="ProtNLM"/>
    </source>
</evidence>
<evidence type="ECO:0000256" key="5">
    <source>
        <dbReference type="ARBA" id="ARBA00022729"/>
    </source>
</evidence>
<organism evidence="20 21">
    <name type="scientific">Heterotrigona itama</name>
    <dbReference type="NCBI Taxonomy" id="395501"/>
    <lineage>
        <taxon>Eukaryota</taxon>
        <taxon>Metazoa</taxon>
        <taxon>Ecdysozoa</taxon>
        <taxon>Arthropoda</taxon>
        <taxon>Hexapoda</taxon>
        <taxon>Insecta</taxon>
        <taxon>Pterygota</taxon>
        <taxon>Neoptera</taxon>
        <taxon>Endopterygota</taxon>
        <taxon>Hymenoptera</taxon>
        <taxon>Apocrita</taxon>
        <taxon>Aculeata</taxon>
        <taxon>Apoidea</taxon>
        <taxon>Anthophila</taxon>
        <taxon>Apidae</taxon>
        <taxon>Heterotrigona</taxon>
    </lineage>
</organism>
<dbReference type="FunFam" id="3.40.190.10:FF:000072">
    <property type="entry name" value="glutamate receptor ionotropic, kainate 4"/>
    <property type="match status" value="1"/>
</dbReference>
<dbReference type="FunFam" id="3.40.190.10:FF:000167">
    <property type="entry name" value="Eye-enriched kainate receptor, isoform B"/>
    <property type="match status" value="1"/>
</dbReference>
<accession>A0A6V7HEX4</accession>
<keyword evidence="8" id="KW-0406">Ion transport</keyword>
<dbReference type="Gene3D" id="1.10.287.70">
    <property type="match status" value="2"/>
</dbReference>
<dbReference type="SMART" id="SM00079">
    <property type="entry name" value="PBPe"/>
    <property type="match status" value="1"/>
</dbReference>
<keyword evidence="3" id="KW-1003">Cell membrane</keyword>
<evidence type="ECO:0000313" key="20">
    <source>
        <dbReference type="EMBL" id="CAD1478823.1"/>
    </source>
</evidence>
<feature type="compositionally biased region" description="Pro residues" evidence="16">
    <location>
        <begin position="675"/>
        <end position="684"/>
    </location>
</feature>
<keyword evidence="4 17" id="KW-0812">Transmembrane</keyword>
<feature type="non-terminal residue" evidence="20">
    <location>
        <position position="1"/>
    </location>
</feature>
<evidence type="ECO:0000259" key="19">
    <source>
        <dbReference type="SMART" id="SM00918"/>
    </source>
</evidence>
<dbReference type="AlphaFoldDB" id="A0A6V7HEX4"/>
<comment type="similarity">
    <text evidence="1">Belongs to the glutamate-gated ion channel (TC 1.A.10.1) family.</text>
</comment>
<evidence type="ECO:0000256" key="1">
    <source>
        <dbReference type="ARBA" id="ARBA00008685"/>
    </source>
</evidence>
<dbReference type="FunFam" id="1.10.287.70:FF:000134">
    <property type="entry name" value="Glutamate receptor, ionotropic kainate"/>
    <property type="match status" value="1"/>
</dbReference>
<keyword evidence="14" id="KW-0407">Ion channel</keyword>
<dbReference type="InterPro" id="IPR015683">
    <property type="entry name" value="Ionotropic_Glu_rcpt"/>
</dbReference>
<dbReference type="SUPFAM" id="SSF53850">
    <property type="entry name" value="Periplasmic binding protein-like II"/>
    <property type="match status" value="1"/>
</dbReference>
<keyword evidence="2" id="KW-0813">Transport</keyword>
<dbReference type="Pfam" id="PF00060">
    <property type="entry name" value="Lig_chan"/>
    <property type="match status" value="2"/>
</dbReference>
<dbReference type="InterPro" id="IPR019594">
    <property type="entry name" value="Glu/Gly-bd"/>
</dbReference>
<dbReference type="FunFam" id="3.40.190.10:FF:000060">
    <property type="entry name" value="Glutamate receptor ionotropic, kainate 1"/>
    <property type="match status" value="1"/>
</dbReference>
<evidence type="ECO:0000256" key="10">
    <source>
        <dbReference type="ARBA" id="ARBA00023170"/>
    </source>
</evidence>
<sequence length="693" mass="77675">AGLHGLTGHIEFNEGKRNNFKLDLLKLKKEELVKVGEWKPGTGVNVTDVGAFYENTATNITLVVMTREEKPYVMVKEDKNLTGNARFEGFCIDLLKWIAGQVGFQYAIRLVPDHMYGVYDPKTKEWNGIVRELMEKRADLAVASMTINYARESVIDFTKPFMNLGIGILFKVPSSQPTRLFSFMNPLAVEIWLYVLAAYMLVSFTLFVMARFSPYEWNNPHPCLGESDIVENQFSVSNSFWFITGTFLRQGSGLNPKVSGRMPSRLFSFMNPLAVEIWLSMLGAYVMVSLTIWIVARFSPYEWVEPTPCPSCKCPLQGGHVSALDPDSDDIPLPRTVNEFTMANSFWFTVGTLMQQGSDLNPKATSTRIVGGIWWFFTLIIISSYTANLAAFLTVERMITPIENAADLAEQTQISYGTLEGGSTMTFFRDSKIGIYKKMWEFMETKSPSVFVKSYEDGVKRVLEGDYAFLMESTMLDYAVQRDCNLTQIGGLLDSKGYGIATPKGSPWRDKISLAILELQEKGVIQILYDKWWKNTGDVCNRDEKSKENKANALGVENIGGVFVVLVCGLALAILVAVLEFCWNSKKNAQSDRQQQQQQQQPPPCKATPTHTRHTHCHSHSHSHSHSHTHKHQPPPPRRRRGSSSIVLGQGGDHPESILWRFDCDLAGEPDVVISPPPPPPPPSAAVSRTTTL</sequence>
<dbReference type="Gene3D" id="3.40.50.2300">
    <property type="match status" value="2"/>
</dbReference>
<evidence type="ECO:0000256" key="11">
    <source>
        <dbReference type="ARBA" id="ARBA00023180"/>
    </source>
</evidence>
<keyword evidence="6 17" id="KW-1133">Transmembrane helix</keyword>
<dbReference type="Pfam" id="PF10613">
    <property type="entry name" value="Lig_chan-Glu_bd"/>
    <property type="match status" value="1"/>
</dbReference>
<evidence type="ECO:0000256" key="8">
    <source>
        <dbReference type="ARBA" id="ARBA00023065"/>
    </source>
</evidence>
<dbReference type="GO" id="GO:0015276">
    <property type="term" value="F:ligand-gated monoatomic ion channel activity"/>
    <property type="evidence" value="ECO:0007669"/>
    <property type="project" value="InterPro"/>
</dbReference>
<evidence type="ECO:0000256" key="7">
    <source>
        <dbReference type="ARBA" id="ARBA00023018"/>
    </source>
</evidence>
<keyword evidence="9 17" id="KW-0472">Membrane</keyword>
<dbReference type="GO" id="GO:0045211">
    <property type="term" value="C:postsynaptic membrane"/>
    <property type="evidence" value="ECO:0007669"/>
    <property type="project" value="UniProtKB-SubCell"/>
</dbReference>
<evidence type="ECO:0000256" key="12">
    <source>
        <dbReference type="ARBA" id="ARBA00023257"/>
    </source>
</evidence>